<comment type="caution">
    <text evidence="1">The sequence shown here is derived from an EMBL/GenBank/DDBJ whole genome shotgun (WGS) entry which is preliminary data.</text>
</comment>
<name>A0A2K3M0H6_TRIPR</name>
<reference evidence="1 2" key="2">
    <citation type="journal article" date="2017" name="Front. Plant Sci.">
        <title>Gene Classification and Mining of Molecular Markers Useful in Red Clover (Trifolium pratense) Breeding.</title>
        <authorList>
            <person name="Istvanek J."/>
            <person name="Dluhosova J."/>
            <person name="Dluhos P."/>
            <person name="Patkova L."/>
            <person name="Nedelnik J."/>
            <person name="Repkova J."/>
        </authorList>
    </citation>
    <scope>NUCLEOTIDE SEQUENCE [LARGE SCALE GENOMIC DNA]</scope>
    <source>
        <strain evidence="2">cv. Tatra</strain>
        <tissue evidence="1">Young leaves</tissue>
    </source>
</reference>
<dbReference type="EMBL" id="ASHM01046020">
    <property type="protein sequence ID" value="PNX84295.1"/>
    <property type="molecule type" value="Genomic_DNA"/>
</dbReference>
<reference evidence="1 2" key="1">
    <citation type="journal article" date="2014" name="Am. J. Bot.">
        <title>Genome assembly and annotation for red clover (Trifolium pratense; Fabaceae).</title>
        <authorList>
            <person name="Istvanek J."/>
            <person name="Jaros M."/>
            <person name="Krenek A."/>
            <person name="Repkova J."/>
        </authorList>
    </citation>
    <scope>NUCLEOTIDE SEQUENCE [LARGE SCALE GENOMIC DNA]</scope>
    <source>
        <strain evidence="2">cv. Tatra</strain>
        <tissue evidence="1">Young leaves</tissue>
    </source>
</reference>
<gene>
    <name evidence="1" type="ORF">L195_g040353</name>
</gene>
<evidence type="ECO:0000313" key="2">
    <source>
        <dbReference type="Proteomes" id="UP000236291"/>
    </source>
</evidence>
<proteinExistence type="predicted"/>
<organism evidence="1 2">
    <name type="scientific">Trifolium pratense</name>
    <name type="common">Red clover</name>
    <dbReference type="NCBI Taxonomy" id="57577"/>
    <lineage>
        <taxon>Eukaryota</taxon>
        <taxon>Viridiplantae</taxon>
        <taxon>Streptophyta</taxon>
        <taxon>Embryophyta</taxon>
        <taxon>Tracheophyta</taxon>
        <taxon>Spermatophyta</taxon>
        <taxon>Magnoliopsida</taxon>
        <taxon>eudicotyledons</taxon>
        <taxon>Gunneridae</taxon>
        <taxon>Pentapetalae</taxon>
        <taxon>rosids</taxon>
        <taxon>fabids</taxon>
        <taxon>Fabales</taxon>
        <taxon>Fabaceae</taxon>
        <taxon>Papilionoideae</taxon>
        <taxon>50 kb inversion clade</taxon>
        <taxon>NPAAA clade</taxon>
        <taxon>Hologalegina</taxon>
        <taxon>IRL clade</taxon>
        <taxon>Trifolieae</taxon>
        <taxon>Trifolium</taxon>
    </lineage>
</organism>
<dbReference type="AlphaFoldDB" id="A0A2K3M0H6"/>
<evidence type="ECO:0000313" key="1">
    <source>
        <dbReference type="EMBL" id="PNX84295.1"/>
    </source>
</evidence>
<dbReference type="Proteomes" id="UP000236291">
    <property type="component" value="Unassembled WGS sequence"/>
</dbReference>
<accession>A0A2K3M0H6</accession>
<dbReference type="PROSITE" id="PS51257">
    <property type="entry name" value="PROKAR_LIPOPROTEIN"/>
    <property type="match status" value="1"/>
</dbReference>
<sequence length="142" mass="15500">MVETFRNCFPPASNQGNTFSHYLVGLSCFIHGSFDILPAELYDIYKGLLLAKDTSIDELVCYSDSLHSVNLIKDFFAKLGASSDADYLTYAFPLKDTPNAAASLTSKSSMAGGVSSPFAPPRYPPPFFPARFPLRTGNMKVV</sequence>
<protein>
    <submittedName>
        <fullName evidence="1">Replication A1-like protein</fullName>
    </submittedName>
</protein>